<evidence type="ECO:0000313" key="1">
    <source>
        <dbReference type="EMBL" id="KAK2953759.1"/>
    </source>
</evidence>
<name>A0ABQ9XQF9_9EUKA</name>
<comment type="caution">
    <text evidence="1">The sequence shown here is derived from an EMBL/GenBank/DDBJ whole genome shotgun (WGS) entry which is preliminary data.</text>
</comment>
<sequence>MVNQLLHDSANHTPSNMSISWSNIGVCSLISDCDGIVKLSLVCRTQGSSLEFSKHYRRFTQKMEETWRRSCPIWKKDDASSVFRRLRRHTRTAVDIQRRRF</sequence>
<keyword evidence="2" id="KW-1185">Reference proteome</keyword>
<evidence type="ECO:0000313" key="2">
    <source>
        <dbReference type="Proteomes" id="UP001281761"/>
    </source>
</evidence>
<dbReference type="Proteomes" id="UP001281761">
    <property type="component" value="Unassembled WGS sequence"/>
</dbReference>
<accession>A0ABQ9XQF9</accession>
<organism evidence="1 2">
    <name type="scientific">Blattamonas nauphoetae</name>
    <dbReference type="NCBI Taxonomy" id="2049346"/>
    <lineage>
        <taxon>Eukaryota</taxon>
        <taxon>Metamonada</taxon>
        <taxon>Preaxostyla</taxon>
        <taxon>Oxymonadida</taxon>
        <taxon>Blattamonas</taxon>
    </lineage>
</organism>
<protein>
    <submittedName>
        <fullName evidence="1">Uncharacterized protein</fullName>
    </submittedName>
</protein>
<dbReference type="EMBL" id="JARBJD010000087">
    <property type="protein sequence ID" value="KAK2953759.1"/>
    <property type="molecule type" value="Genomic_DNA"/>
</dbReference>
<gene>
    <name evidence="1" type="ORF">BLNAU_11316</name>
</gene>
<proteinExistence type="predicted"/>
<reference evidence="1 2" key="1">
    <citation type="journal article" date="2022" name="bioRxiv">
        <title>Genomics of Preaxostyla Flagellates Illuminates Evolutionary Transitions and the Path Towards Mitochondrial Loss.</title>
        <authorList>
            <person name="Novak L.V.F."/>
            <person name="Treitli S.C."/>
            <person name="Pyrih J."/>
            <person name="Halakuc P."/>
            <person name="Pipaliya S.V."/>
            <person name="Vacek V."/>
            <person name="Brzon O."/>
            <person name="Soukal P."/>
            <person name="Eme L."/>
            <person name="Dacks J.B."/>
            <person name="Karnkowska A."/>
            <person name="Elias M."/>
            <person name="Hampl V."/>
        </authorList>
    </citation>
    <scope>NUCLEOTIDE SEQUENCE [LARGE SCALE GENOMIC DNA]</scope>
    <source>
        <strain evidence="1">NAU3</strain>
        <tissue evidence="1">Gut</tissue>
    </source>
</reference>